<reference evidence="2 3" key="1">
    <citation type="journal article" date="2011" name="Stand. Genomic Sci.">
        <title>Complete genome sequence of Haliscomenobacter hydrossis type strain (O).</title>
        <authorList>
            <consortium name="US DOE Joint Genome Institute (JGI-PGF)"/>
            <person name="Daligault H."/>
            <person name="Lapidus A."/>
            <person name="Zeytun A."/>
            <person name="Nolan M."/>
            <person name="Lucas S."/>
            <person name="Del Rio T.G."/>
            <person name="Tice H."/>
            <person name="Cheng J.F."/>
            <person name="Tapia R."/>
            <person name="Han C."/>
            <person name="Goodwin L."/>
            <person name="Pitluck S."/>
            <person name="Liolios K."/>
            <person name="Pagani I."/>
            <person name="Ivanova N."/>
            <person name="Huntemann M."/>
            <person name="Mavromatis K."/>
            <person name="Mikhailova N."/>
            <person name="Pati A."/>
            <person name="Chen A."/>
            <person name="Palaniappan K."/>
            <person name="Land M."/>
            <person name="Hauser L."/>
            <person name="Brambilla E.M."/>
            <person name="Rohde M."/>
            <person name="Verbarg S."/>
            <person name="Goker M."/>
            <person name="Bristow J."/>
            <person name="Eisen J.A."/>
            <person name="Markowitz V."/>
            <person name="Hugenholtz P."/>
            <person name="Kyrpides N.C."/>
            <person name="Klenk H.P."/>
            <person name="Woyke T."/>
        </authorList>
    </citation>
    <scope>NUCLEOTIDE SEQUENCE [LARGE SCALE GENOMIC DNA]</scope>
    <source>
        <strain evidence="3">ATCC 27775 / DSM 1100 / LMG 10767 / O</strain>
    </source>
</reference>
<protein>
    <submittedName>
        <fullName evidence="2">Uncharacterized protein</fullName>
    </submittedName>
</protein>
<accession>F4KQC7</accession>
<dbReference type="EMBL" id="CP002691">
    <property type="protein sequence ID" value="AEE48953.1"/>
    <property type="molecule type" value="Genomic_DNA"/>
</dbReference>
<dbReference type="HOGENOM" id="CLU_997200_0_0_10"/>
<evidence type="ECO:0000313" key="2">
    <source>
        <dbReference type="EMBL" id="AEE48953.1"/>
    </source>
</evidence>
<feature type="chain" id="PRO_5003316936" evidence="1">
    <location>
        <begin position="22"/>
        <end position="287"/>
    </location>
</feature>
<name>F4KQC7_HALH1</name>
<gene>
    <name evidence="2" type="ordered locus">Halhy_1054</name>
</gene>
<dbReference type="STRING" id="760192.Halhy_1054"/>
<dbReference type="AlphaFoldDB" id="F4KQC7"/>
<dbReference type="eggNOG" id="COG1652">
    <property type="taxonomic scope" value="Bacteria"/>
</dbReference>
<feature type="signal peptide" evidence="1">
    <location>
        <begin position="1"/>
        <end position="21"/>
    </location>
</feature>
<evidence type="ECO:0000256" key="1">
    <source>
        <dbReference type="SAM" id="SignalP"/>
    </source>
</evidence>
<dbReference type="OrthoDB" id="642945at2"/>
<dbReference type="Proteomes" id="UP000008461">
    <property type="component" value="Chromosome"/>
</dbReference>
<reference key="2">
    <citation type="submission" date="2011-04" db="EMBL/GenBank/DDBJ databases">
        <title>Complete sequence of chromosome of Haliscomenobacter hydrossis DSM 1100.</title>
        <authorList>
            <consortium name="US DOE Joint Genome Institute (JGI-PGF)"/>
            <person name="Lucas S."/>
            <person name="Han J."/>
            <person name="Lapidus A."/>
            <person name="Bruce D."/>
            <person name="Goodwin L."/>
            <person name="Pitluck S."/>
            <person name="Peters L."/>
            <person name="Kyrpides N."/>
            <person name="Mavromatis K."/>
            <person name="Ivanova N."/>
            <person name="Ovchinnikova G."/>
            <person name="Pagani I."/>
            <person name="Daligault H."/>
            <person name="Detter J.C."/>
            <person name="Han C."/>
            <person name="Land M."/>
            <person name="Hauser L."/>
            <person name="Markowitz V."/>
            <person name="Cheng J.-F."/>
            <person name="Hugenholtz P."/>
            <person name="Woyke T."/>
            <person name="Wu D."/>
            <person name="Verbarg S."/>
            <person name="Frueling A."/>
            <person name="Brambilla E."/>
            <person name="Klenk H.-P."/>
            <person name="Eisen J.A."/>
        </authorList>
    </citation>
    <scope>NUCLEOTIDE SEQUENCE</scope>
    <source>
        <strain>DSM 1100</strain>
    </source>
</reference>
<dbReference type="RefSeq" id="WP_013763508.1">
    <property type="nucleotide sequence ID" value="NC_015510.1"/>
</dbReference>
<evidence type="ECO:0000313" key="3">
    <source>
        <dbReference type="Proteomes" id="UP000008461"/>
    </source>
</evidence>
<organism evidence="2 3">
    <name type="scientific">Haliscomenobacter hydrossis (strain ATCC 27775 / DSM 1100 / LMG 10767 / O)</name>
    <dbReference type="NCBI Taxonomy" id="760192"/>
    <lineage>
        <taxon>Bacteria</taxon>
        <taxon>Pseudomonadati</taxon>
        <taxon>Bacteroidota</taxon>
        <taxon>Saprospiria</taxon>
        <taxon>Saprospirales</taxon>
        <taxon>Haliscomenobacteraceae</taxon>
        <taxon>Haliscomenobacter</taxon>
    </lineage>
</organism>
<sequence>MKSIIYLILLLFVYNSSVAQQAIDESGKITVAIFNKTSEVSRQHGRLEIPVPPDFIVVGGGAVASKDGKGALLTASFPNEQLSSWVVASKDHQEPHPHKLQGYAIGLKVQGMTREQLRSFISVSRVVSQKANHPYTQARPVAGNVLIGGGFEVLWTGPGNLATASYPDRGAWRVKSKDHIVPDVAQIVAYAISIRPDLPVGRIRATINSGGSQPASHPQYIVNLPFGYAMTCGGGLASWAGEGSMLWQLKPTIDERTRVQSFTAGAKDHVRPSTGTVFSYVLGLKIE</sequence>
<keyword evidence="3" id="KW-1185">Reference proteome</keyword>
<proteinExistence type="predicted"/>
<dbReference type="KEGG" id="hhy:Halhy_1054"/>
<keyword evidence="1" id="KW-0732">Signal</keyword>